<organism evidence="3 4">
    <name type="scientific">Actinopolymorpha singaporensis</name>
    <dbReference type="NCBI Taxonomy" id="117157"/>
    <lineage>
        <taxon>Bacteria</taxon>
        <taxon>Bacillati</taxon>
        <taxon>Actinomycetota</taxon>
        <taxon>Actinomycetes</taxon>
        <taxon>Propionibacteriales</taxon>
        <taxon>Actinopolymorphaceae</taxon>
        <taxon>Actinopolymorpha</taxon>
    </lineage>
</organism>
<dbReference type="SUPFAM" id="SSF56112">
    <property type="entry name" value="Protein kinase-like (PK-like)"/>
    <property type="match status" value="1"/>
</dbReference>
<dbReference type="RefSeq" id="WP_241827714.1">
    <property type="nucleotide sequence ID" value="NZ_LT629732.1"/>
</dbReference>
<comment type="similarity">
    <text evidence="1">Belongs to the pseudomonas-type ThrB family.</text>
</comment>
<dbReference type="InterPro" id="IPR011009">
    <property type="entry name" value="Kinase-like_dom_sf"/>
</dbReference>
<accession>A0A1H1LCG6</accession>
<sequence length="329" mass="35451">MAEPAEIDDINVAHSALRAWDSVVGNAHPEPMPLVHNQVWQVFAEDGRRYVLKRLPEFAPGAGPVDTFRVLSHLQAAGVPVVLPVVTDQATIHTVQADRTYSLSSFVPSDSGNHELGPSAGETSYAVGAAIAKLDRALAECPWQPKSYVDDPVPQALGEALPSLPPELTGPVAPLARHLGATASGLPVQRTHGDCNTGNVLVRDRQVSGFIDIDHLPLGPRVRDLSYYLASRLHTHVNHRQDAERHTAAMLAVLGEYVAGYHETYPLSDRELAAVVPLMLLVEIGSASWALHGWNPDLATYRRSATTITWITDHLDELTDAAALPSTGA</sequence>
<proteinExistence type="inferred from homology"/>
<evidence type="ECO:0000259" key="2">
    <source>
        <dbReference type="Pfam" id="PF01636"/>
    </source>
</evidence>
<dbReference type="STRING" id="117157.SAMN04489717_0224"/>
<dbReference type="PANTHER" id="PTHR21064:SF6">
    <property type="entry name" value="AMINOGLYCOSIDE PHOSPHOTRANSFERASE DOMAIN-CONTAINING PROTEIN"/>
    <property type="match status" value="1"/>
</dbReference>
<evidence type="ECO:0000313" key="4">
    <source>
        <dbReference type="Proteomes" id="UP000198983"/>
    </source>
</evidence>
<keyword evidence="4" id="KW-1185">Reference proteome</keyword>
<dbReference type="Proteomes" id="UP000198983">
    <property type="component" value="Chromosome I"/>
</dbReference>
<dbReference type="InterPro" id="IPR050249">
    <property type="entry name" value="Pseudomonas-type_ThrB"/>
</dbReference>
<dbReference type="Gene3D" id="1.20.1270.170">
    <property type="match status" value="1"/>
</dbReference>
<keyword evidence="3" id="KW-0808">Transferase</keyword>
<protein>
    <submittedName>
        <fullName evidence="3">Ser/Thr protein kinase RdoA involved in Cpx stress response, MazF antagonist</fullName>
    </submittedName>
</protein>
<gene>
    <name evidence="3" type="ORF">SAMN04489717_0224</name>
</gene>
<dbReference type="InterPro" id="IPR002575">
    <property type="entry name" value="Aminoglycoside_PTrfase"/>
</dbReference>
<dbReference type="Gene3D" id="1.10.510.10">
    <property type="entry name" value="Transferase(Phosphotransferase) domain 1"/>
    <property type="match status" value="1"/>
</dbReference>
<name>A0A1H1LCG6_9ACTN</name>
<dbReference type="EMBL" id="LT629732">
    <property type="protein sequence ID" value="SDR71559.1"/>
    <property type="molecule type" value="Genomic_DNA"/>
</dbReference>
<evidence type="ECO:0000313" key="3">
    <source>
        <dbReference type="EMBL" id="SDR71559.1"/>
    </source>
</evidence>
<reference evidence="3 4" key="1">
    <citation type="submission" date="2016-10" db="EMBL/GenBank/DDBJ databases">
        <authorList>
            <person name="de Groot N.N."/>
        </authorList>
    </citation>
    <scope>NUCLEOTIDE SEQUENCE [LARGE SCALE GENOMIC DNA]</scope>
    <source>
        <strain evidence="3 4">DSM 22024</strain>
    </source>
</reference>
<dbReference type="AlphaFoldDB" id="A0A1H1LCG6"/>
<dbReference type="Gene3D" id="3.30.200.70">
    <property type="match status" value="1"/>
</dbReference>
<dbReference type="Pfam" id="PF01636">
    <property type="entry name" value="APH"/>
    <property type="match status" value="1"/>
</dbReference>
<dbReference type="GO" id="GO:0019202">
    <property type="term" value="F:amino acid kinase activity"/>
    <property type="evidence" value="ECO:0007669"/>
    <property type="project" value="TreeGrafter"/>
</dbReference>
<dbReference type="PANTHER" id="PTHR21064">
    <property type="entry name" value="AMINOGLYCOSIDE PHOSPHOTRANSFERASE DOMAIN-CONTAINING PROTEIN-RELATED"/>
    <property type="match status" value="1"/>
</dbReference>
<feature type="domain" description="Aminoglycoside phosphotransferase" evidence="2">
    <location>
        <begin position="36"/>
        <end position="238"/>
    </location>
</feature>
<keyword evidence="3" id="KW-0418">Kinase</keyword>
<evidence type="ECO:0000256" key="1">
    <source>
        <dbReference type="ARBA" id="ARBA00038240"/>
    </source>
</evidence>